<gene>
    <name evidence="1" type="ORF">WN944_029056</name>
</gene>
<reference evidence="1 2" key="1">
    <citation type="submission" date="2024-05" db="EMBL/GenBank/DDBJ databases">
        <title>Haplotype-resolved chromosome-level genome assembly of Huyou (Citrus changshanensis).</title>
        <authorList>
            <person name="Miao C."/>
            <person name="Chen W."/>
            <person name="Wu Y."/>
            <person name="Wang L."/>
            <person name="Zhao S."/>
            <person name="Grierson D."/>
            <person name="Xu C."/>
            <person name="Chen K."/>
        </authorList>
    </citation>
    <scope>NUCLEOTIDE SEQUENCE [LARGE SCALE GENOMIC DNA]</scope>
    <source>
        <strain evidence="1">01-14</strain>
        <tissue evidence="1">Leaf</tissue>
    </source>
</reference>
<dbReference type="Proteomes" id="UP001428341">
    <property type="component" value="Unassembled WGS sequence"/>
</dbReference>
<accession>A0AAP0LKH4</accession>
<dbReference type="InterPro" id="IPR011990">
    <property type="entry name" value="TPR-like_helical_dom_sf"/>
</dbReference>
<dbReference type="EMBL" id="JBCGBO010000025">
    <property type="protein sequence ID" value="KAK9177037.1"/>
    <property type="molecule type" value="Genomic_DNA"/>
</dbReference>
<name>A0AAP0LKH4_9ROSI</name>
<dbReference type="Gene3D" id="1.25.40.10">
    <property type="entry name" value="Tetratricopeptide repeat domain"/>
    <property type="match status" value="1"/>
</dbReference>
<keyword evidence="2" id="KW-1185">Reference proteome</keyword>
<dbReference type="AlphaFoldDB" id="A0AAP0LKH4"/>
<organism evidence="1 2">
    <name type="scientific">Citrus x changshan-huyou</name>
    <dbReference type="NCBI Taxonomy" id="2935761"/>
    <lineage>
        <taxon>Eukaryota</taxon>
        <taxon>Viridiplantae</taxon>
        <taxon>Streptophyta</taxon>
        <taxon>Embryophyta</taxon>
        <taxon>Tracheophyta</taxon>
        <taxon>Spermatophyta</taxon>
        <taxon>Magnoliopsida</taxon>
        <taxon>eudicotyledons</taxon>
        <taxon>Gunneridae</taxon>
        <taxon>Pentapetalae</taxon>
        <taxon>rosids</taxon>
        <taxon>malvids</taxon>
        <taxon>Sapindales</taxon>
        <taxon>Rutaceae</taxon>
        <taxon>Aurantioideae</taxon>
        <taxon>Citrus</taxon>
    </lineage>
</organism>
<comment type="caution">
    <text evidence="1">The sequence shown here is derived from an EMBL/GenBank/DDBJ whole genome shotgun (WGS) entry which is preliminary data.</text>
</comment>
<sequence length="178" mass="20735">MERHKRLVIGYQLVSDELKMLREKSEVNHLKNYFSESKENFLEVQIIVEDVNRDLECEKVRVIEKINVHFSQLLDDLDSKLQGNFFMNCFVKAYQQIDVVTYNIMIYGLRNDLFFDVEAKGVSPDFVIFNSLMHGFIWNNVISCEAVIELLHKIKAKNAMPDASIVSIVEDSLVKNEI</sequence>
<evidence type="ECO:0000313" key="1">
    <source>
        <dbReference type="EMBL" id="KAK9177037.1"/>
    </source>
</evidence>
<evidence type="ECO:0000313" key="2">
    <source>
        <dbReference type="Proteomes" id="UP001428341"/>
    </source>
</evidence>
<protein>
    <submittedName>
        <fullName evidence="1">Uncharacterized protein</fullName>
    </submittedName>
</protein>
<proteinExistence type="predicted"/>